<feature type="non-terminal residue" evidence="1">
    <location>
        <position position="1"/>
    </location>
</feature>
<proteinExistence type="predicted"/>
<reference evidence="1" key="1">
    <citation type="submission" date="2021-02" db="EMBL/GenBank/DDBJ databases">
        <authorList>
            <person name="Dougan E. K."/>
            <person name="Rhodes N."/>
            <person name="Thang M."/>
            <person name="Chan C."/>
        </authorList>
    </citation>
    <scope>NUCLEOTIDE SEQUENCE</scope>
</reference>
<evidence type="ECO:0000313" key="1">
    <source>
        <dbReference type="EMBL" id="CAE8717994.1"/>
    </source>
</evidence>
<name>A0A813L8L7_POLGL</name>
<gene>
    <name evidence="1" type="ORF">PGLA2088_LOCUS39821</name>
</gene>
<feature type="non-terminal residue" evidence="1">
    <location>
        <position position="120"/>
    </location>
</feature>
<organism evidence="1 2">
    <name type="scientific">Polarella glacialis</name>
    <name type="common">Dinoflagellate</name>
    <dbReference type="NCBI Taxonomy" id="89957"/>
    <lineage>
        <taxon>Eukaryota</taxon>
        <taxon>Sar</taxon>
        <taxon>Alveolata</taxon>
        <taxon>Dinophyceae</taxon>
        <taxon>Suessiales</taxon>
        <taxon>Suessiaceae</taxon>
        <taxon>Polarella</taxon>
    </lineage>
</organism>
<dbReference type="AlphaFoldDB" id="A0A813L8L7"/>
<accession>A0A813L8L7</accession>
<comment type="caution">
    <text evidence="1">The sequence shown here is derived from an EMBL/GenBank/DDBJ whole genome shotgun (WGS) entry which is preliminary data.</text>
</comment>
<dbReference type="EMBL" id="CAJNNW010033286">
    <property type="protein sequence ID" value="CAE8717994.1"/>
    <property type="molecule type" value="Genomic_DNA"/>
</dbReference>
<protein>
    <submittedName>
        <fullName evidence="1">Uncharacterized protein</fullName>
    </submittedName>
</protein>
<dbReference type="Proteomes" id="UP000626109">
    <property type="component" value="Unassembled WGS sequence"/>
</dbReference>
<sequence length="120" mass="12641">ARRSAFEAISIAQESISVKGIMELQRQTEVSEAAKAVLSAAMCMVAGVDDASMQVDAAGIPLGSWSDLRALLGKPGNFINALRRFPYAVDSGRLQDSNVPSSRQCLEALGAAELSGEDDL</sequence>
<evidence type="ECO:0000313" key="2">
    <source>
        <dbReference type="Proteomes" id="UP000626109"/>
    </source>
</evidence>